<dbReference type="EMBL" id="BJXK01000009">
    <property type="protein sequence ID" value="GEM80197.1"/>
    <property type="molecule type" value="Genomic_DNA"/>
</dbReference>
<dbReference type="Gene3D" id="1.10.10.1320">
    <property type="entry name" value="Anti-sigma factor, zinc-finger domain"/>
    <property type="match status" value="1"/>
</dbReference>
<sequence>MKHHPSNELLKAYADGTIDACNGLTLAAHVETCSHCRSKIEEFEAQASQSLMEQDAEVDFDQNMMEAMFNDIISLDKQTAITKPKSAVKIEVNGKQFFLPKSLQNVSTRLSDWKSYGGKVYTAHLDIGEQERVSLLYITGGVQVPQHTHKGIETTLVLHGSFSDEEGQYSAGDFTVADASIKHAPRTEEGQDCLCLTVLSDPMVFTQGVARIFNMFGRGMYP</sequence>
<dbReference type="InterPro" id="IPR011051">
    <property type="entry name" value="RmlC_Cupin_sf"/>
</dbReference>
<organism evidence="2 3">
    <name type="scientific">Vibrio superstes NBRC 103154</name>
    <dbReference type="NCBI Taxonomy" id="1219062"/>
    <lineage>
        <taxon>Bacteria</taxon>
        <taxon>Pseudomonadati</taxon>
        <taxon>Pseudomonadota</taxon>
        <taxon>Gammaproteobacteria</taxon>
        <taxon>Vibrionales</taxon>
        <taxon>Vibrionaceae</taxon>
        <taxon>Vibrio</taxon>
    </lineage>
</organism>
<dbReference type="Proteomes" id="UP000321113">
    <property type="component" value="Unassembled WGS sequence"/>
</dbReference>
<feature type="domain" description="ChrR-like cupin" evidence="1">
    <location>
        <begin position="108"/>
        <end position="198"/>
    </location>
</feature>
<dbReference type="InterPro" id="IPR025979">
    <property type="entry name" value="ChrR-like_cupin_dom"/>
</dbReference>
<dbReference type="InterPro" id="IPR041916">
    <property type="entry name" value="Anti_sigma_zinc_sf"/>
</dbReference>
<protein>
    <submittedName>
        <fullName evidence="2">Transcriptional regulator</fullName>
    </submittedName>
</protein>
<dbReference type="InterPro" id="IPR012807">
    <property type="entry name" value="Anti-sigma_ChrR"/>
</dbReference>
<gene>
    <name evidence="2" type="ORF">VSU01S_24420</name>
</gene>
<dbReference type="RefSeq" id="WP_119009849.1">
    <property type="nucleotide sequence ID" value="NZ_BJXK01000009.1"/>
</dbReference>
<dbReference type="InterPro" id="IPR014710">
    <property type="entry name" value="RmlC-like_jellyroll"/>
</dbReference>
<keyword evidence="3" id="KW-1185">Reference proteome</keyword>
<dbReference type="SUPFAM" id="SSF51182">
    <property type="entry name" value="RmlC-like cupins"/>
    <property type="match status" value="1"/>
</dbReference>
<proteinExistence type="predicted"/>
<accession>A0A511QT13</accession>
<evidence type="ECO:0000313" key="3">
    <source>
        <dbReference type="Proteomes" id="UP000321113"/>
    </source>
</evidence>
<reference evidence="2 3" key="1">
    <citation type="submission" date="2019-07" db="EMBL/GenBank/DDBJ databases">
        <title>Whole genome shotgun sequence of Vibrio superstes NBRC 103154.</title>
        <authorList>
            <person name="Hosoyama A."/>
            <person name="Uohara A."/>
            <person name="Ohji S."/>
            <person name="Ichikawa N."/>
        </authorList>
    </citation>
    <scope>NUCLEOTIDE SEQUENCE [LARGE SCALE GENOMIC DNA]</scope>
    <source>
        <strain evidence="2 3">NBRC 103154</strain>
    </source>
</reference>
<evidence type="ECO:0000313" key="2">
    <source>
        <dbReference type="EMBL" id="GEM80197.1"/>
    </source>
</evidence>
<evidence type="ECO:0000259" key="1">
    <source>
        <dbReference type="Pfam" id="PF12973"/>
    </source>
</evidence>
<dbReference type="Gene3D" id="2.60.120.10">
    <property type="entry name" value="Jelly Rolls"/>
    <property type="match status" value="1"/>
</dbReference>
<dbReference type="CDD" id="cd20301">
    <property type="entry name" value="cupin_ChrR"/>
    <property type="match status" value="1"/>
</dbReference>
<dbReference type="NCBIfam" id="TIGR02451">
    <property type="entry name" value="anti_sig_ChrR"/>
    <property type="match status" value="1"/>
</dbReference>
<name>A0A511QT13_9VIBR</name>
<dbReference type="AlphaFoldDB" id="A0A511QT13"/>
<comment type="caution">
    <text evidence="2">The sequence shown here is derived from an EMBL/GenBank/DDBJ whole genome shotgun (WGS) entry which is preliminary data.</text>
</comment>
<dbReference type="OrthoDB" id="2988517at2"/>
<dbReference type="Pfam" id="PF12973">
    <property type="entry name" value="Cupin_7"/>
    <property type="match status" value="1"/>
</dbReference>